<sequence>MKDVFIPKPEKKVKRLFVPVTPSEHKKVMDYCHKKDVNLSDLIRFALQQTYELL</sequence>
<organism evidence="1 2">
    <name type="scientific">Maribellus comscasis</name>
    <dbReference type="NCBI Taxonomy" id="2681766"/>
    <lineage>
        <taxon>Bacteria</taxon>
        <taxon>Pseudomonadati</taxon>
        <taxon>Bacteroidota</taxon>
        <taxon>Bacteroidia</taxon>
        <taxon>Marinilabiliales</taxon>
        <taxon>Prolixibacteraceae</taxon>
        <taxon>Maribellus</taxon>
    </lineage>
</organism>
<protein>
    <submittedName>
        <fullName evidence="1">Uncharacterized protein</fullName>
    </submittedName>
</protein>
<proteinExistence type="predicted"/>
<dbReference type="EMBL" id="CP046401">
    <property type="protein sequence ID" value="QGY44170.1"/>
    <property type="molecule type" value="Genomic_DNA"/>
</dbReference>
<evidence type="ECO:0000313" key="1">
    <source>
        <dbReference type="EMBL" id="QGY44170.1"/>
    </source>
</evidence>
<accession>A0A6I6JSU3</accession>
<dbReference type="RefSeq" id="WP_158866006.1">
    <property type="nucleotide sequence ID" value="NZ_CP046401.1"/>
</dbReference>
<dbReference type="KEGG" id="mcos:GM418_11015"/>
<evidence type="ECO:0000313" key="2">
    <source>
        <dbReference type="Proteomes" id="UP000428260"/>
    </source>
</evidence>
<dbReference type="Proteomes" id="UP000428260">
    <property type="component" value="Chromosome"/>
</dbReference>
<keyword evidence="2" id="KW-1185">Reference proteome</keyword>
<gene>
    <name evidence="1" type="ORF">GM418_11015</name>
</gene>
<reference evidence="1 2" key="1">
    <citation type="submission" date="2019-11" db="EMBL/GenBank/DDBJ databases">
        <authorList>
            <person name="Zheng R.K."/>
            <person name="Sun C.M."/>
        </authorList>
    </citation>
    <scope>NUCLEOTIDE SEQUENCE [LARGE SCALE GENOMIC DNA]</scope>
    <source>
        <strain evidence="1 2">WC007</strain>
    </source>
</reference>
<name>A0A6I6JSU3_9BACT</name>
<dbReference type="AlphaFoldDB" id="A0A6I6JSU3"/>